<dbReference type="PANTHER" id="PTHR10137:SF0">
    <property type="entry name" value="V-TYPE PROTON ATPASE SUBUNIT C"/>
    <property type="match status" value="1"/>
</dbReference>
<organism evidence="6 7">
    <name type="scientific">Thelohanellus kitauei</name>
    <name type="common">Myxosporean</name>
    <dbReference type="NCBI Taxonomy" id="669202"/>
    <lineage>
        <taxon>Eukaryota</taxon>
        <taxon>Metazoa</taxon>
        <taxon>Cnidaria</taxon>
        <taxon>Myxozoa</taxon>
        <taxon>Myxosporea</taxon>
        <taxon>Bivalvulida</taxon>
        <taxon>Platysporina</taxon>
        <taxon>Myxobolidae</taxon>
        <taxon>Thelohanellus</taxon>
    </lineage>
</organism>
<evidence type="ECO:0000256" key="2">
    <source>
        <dbReference type="ARBA" id="ARBA00022448"/>
    </source>
</evidence>
<comment type="subunit">
    <text evidence="5">V-ATPase is a heteromultimeric enzyme made up of two complexes: the ATP-hydrolytic V1 complex and the proton translocation V0 complex. The V1 complex consists of three catalytic AB heterodimers that form a heterohexamer, three peripheral stalks each consisting of EG heterodimers, one central rotor including subunits D and F, and the regulatory subunits C and H. The proton translocation complex V0 consists of the proton transport subunit a, a ring of proteolipid subunits c9c'', rotary subunit d, subunits e and f, and two accessory subunits.</text>
</comment>
<comment type="function">
    <text evidence="5">Subunit of the V1 complex of vacuolar(H+)-ATPase (V-ATPase), a multisubunit enzyme composed of a peripheral complex (V1) that hydrolyzes ATP and a membrane integral complex (V0) that translocates protons. V-ATPase is responsible for acidifying and maintaining the pH of intracellular compartments and in some cell types, is targeted to the plasma membrane, where it is responsible for acidifying the extracellular environment. Subunit C is necessary for the assembly of the catalytic sector of the enzyme and is likely to have a specific function in its catalytic activity.</text>
</comment>
<keyword evidence="7" id="KW-1185">Reference proteome</keyword>
<dbReference type="Gene3D" id="3.30.70.100">
    <property type="match status" value="1"/>
</dbReference>
<dbReference type="InterPro" id="IPR036132">
    <property type="entry name" value="Vac_ATP_synth_c_sf"/>
</dbReference>
<dbReference type="InterPro" id="IPR004907">
    <property type="entry name" value="ATPase_V1-cplx_csu"/>
</dbReference>
<evidence type="ECO:0000256" key="5">
    <source>
        <dbReference type="RuleBase" id="RU364010"/>
    </source>
</evidence>
<dbReference type="SUPFAM" id="SSF118203">
    <property type="entry name" value="Vacuolar ATP synthase subunit C"/>
    <property type="match status" value="1"/>
</dbReference>
<evidence type="ECO:0000256" key="1">
    <source>
        <dbReference type="ARBA" id="ARBA00006138"/>
    </source>
</evidence>
<dbReference type="CDD" id="cd14785">
    <property type="entry name" value="V-ATPase_C"/>
    <property type="match status" value="1"/>
</dbReference>
<dbReference type="Pfam" id="PF03223">
    <property type="entry name" value="V-ATPase_C"/>
    <property type="match status" value="1"/>
</dbReference>
<dbReference type="Proteomes" id="UP000031668">
    <property type="component" value="Unassembled WGS sequence"/>
</dbReference>
<sequence length="315" mass="37084">MQTFDNKTDKDCESLTVHEESIDDFVKCFKWDFAKYPTKQSPKNLVESIIKLVSQVDADLKNRNIHFKNVDSALAQVQKKNSGSLMVRSLNDIVKSDDFVLNSQYLVTLLVVVSKANFKRWWSMYETLTTWVVPRSSKMIYEDNDSGLMTVIVIKKFVDEFREKSRQNNFLVREYEFDDELIKREKKEFARLQTEKERTFAIYTKWLKANFSDVFNGWCHIKAIRVFVESVLRYGLPVSFQAMLLEPLHKNHKKIREILKQMYGQMERKGIEITPEDFKNDNLASDALSLIDHGEYYPYVSFTMKTVLGESFNYT</sequence>
<dbReference type="EMBL" id="JWZT01004451">
    <property type="protein sequence ID" value="KII64093.1"/>
    <property type="molecule type" value="Genomic_DNA"/>
</dbReference>
<keyword evidence="3 5" id="KW-0375">Hydrogen ion transport</keyword>
<comment type="caution">
    <text evidence="6">The sequence shown here is derived from an EMBL/GenBank/DDBJ whole genome shotgun (WGS) entry which is preliminary data.</text>
</comment>
<protein>
    <recommendedName>
        <fullName evidence="5">V-type proton ATPase subunit C</fullName>
    </recommendedName>
</protein>
<dbReference type="FunFam" id="3.30.70.100:FF:000002">
    <property type="entry name" value="V-type proton ATPase subunit C"/>
    <property type="match status" value="1"/>
</dbReference>
<accession>A0A0C2J4W0</accession>
<name>A0A0C2J4W0_THEKT</name>
<dbReference type="OMA" id="AMTYNNT"/>
<evidence type="ECO:0000256" key="4">
    <source>
        <dbReference type="ARBA" id="ARBA00023065"/>
    </source>
</evidence>
<evidence type="ECO:0000313" key="6">
    <source>
        <dbReference type="EMBL" id="KII64093.1"/>
    </source>
</evidence>
<dbReference type="AlphaFoldDB" id="A0A0C2J4W0"/>
<dbReference type="Gene3D" id="3.30.70.1180">
    <property type="entry name" value="Vacuolar atp synthase subunit c, domain 1"/>
    <property type="match status" value="1"/>
</dbReference>
<reference evidence="6 7" key="1">
    <citation type="journal article" date="2014" name="Genome Biol. Evol.">
        <title>The genome of the myxosporean Thelohanellus kitauei shows adaptations to nutrient acquisition within its fish host.</title>
        <authorList>
            <person name="Yang Y."/>
            <person name="Xiong J."/>
            <person name="Zhou Z."/>
            <person name="Huo F."/>
            <person name="Miao W."/>
            <person name="Ran C."/>
            <person name="Liu Y."/>
            <person name="Zhang J."/>
            <person name="Feng J."/>
            <person name="Wang M."/>
            <person name="Wang M."/>
            <person name="Wang L."/>
            <person name="Yao B."/>
        </authorList>
    </citation>
    <scope>NUCLEOTIDE SEQUENCE [LARGE SCALE GENOMIC DNA]</scope>
    <source>
        <strain evidence="6">Wuqing</strain>
    </source>
</reference>
<dbReference type="OrthoDB" id="6605928at2759"/>
<dbReference type="PANTHER" id="PTHR10137">
    <property type="entry name" value="V-TYPE PROTON ATPASE SUBUNIT C"/>
    <property type="match status" value="1"/>
</dbReference>
<keyword evidence="2 5" id="KW-0813">Transport</keyword>
<dbReference type="GO" id="GO:0000221">
    <property type="term" value="C:vacuolar proton-transporting V-type ATPase, V1 domain"/>
    <property type="evidence" value="ECO:0007669"/>
    <property type="project" value="TreeGrafter"/>
</dbReference>
<dbReference type="GO" id="GO:0005765">
    <property type="term" value="C:lysosomal membrane"/>
    <property type="evidence" value="ECO:0007669"/>
    <property type="project" value="TreeGrafter"/>
</dbReference>
<gene>
    <name evidence="6" type="ORF">RF11_00834</name>
</gene>
<dbReference type="GO" id="GO:0046961">
    <property type="term" value="F:proton-transporting ATPase activity, rotational mechanism"/>
    <property type="evidence" value="ECO:0007669"/>
    <property type="project" value="InterPro"/>
</dbReference>
<keyword evidence="4 5" id="KW-0406">Ion transport</keyword>
<evidence type="ECO:0000313" key="7">
    <source>
        <dbReference type="Proteomes" id="UP000031668"/>
    </source>
</evidence>
<evidence type="ECO:0000256" key="3">
    <source>
        <dbReference type="ARBA" id="ARBA00022781"/>
    </source>
</evidence>
<comment type="similarity">
    <text evidence="1 5">Belongs to the V-ATPase C subunit family.</text>
</comment>
<proteinExistence type="inferred from homology"/>